<keyword evidence="2" id="KW-1185">Reference proteome</keyword>
<dbReference type="Proteomes" id="UP000215914">
    <property type="component" value="Unassembled WGS sequence"/>
</dbReference>
<name>A0A9K3NED6_HELAN</name>
<organism evidence="1 2">
    <name type="scientific">Helianthus annuus</name>
    <name type="common">Common sunflower</name>
    <dbReference type="NCBI Taxonomy" id="4232"/>
    <lineage>
        <taxon>Eukaryota</taxon>
        <taxon>Viridiplantae</taxon>
        <taxon>Streptophyta</taxon>
        <taxon>Embryophyta</taxon>
        <taxon>Tracheophyta</taxon>
        <taxon>Spermatophyta</taxon>
        <taxon>Magnoliopsida</taxon>
        <taxon>eudicotyledons</taxon>
        <taxon>Gunneridae</taxon>
        <taxon>Pentapetalae</taxon>
        <taxon>asterids</taxon>
        <taxon>campanulids</taxon>
        <taxon>Asterales</taxon>
        <taxon>Asteraceae</taxon>
        <taxon>Asteroideae</taxon>
        <taxon>Heliantheae alliance</taxon>
        <taxon>Heliantheae</taxon>
        <taxon>Helianthus</taxon>
    </lineage>
</organism>
<dbReference type="AlphaFoldDB" id="A0A9K3NED6"/>
<dbReference type="EMBL" id="MNCJ02000323">
    <property type="protein sequence ID" value="KAF5797226.1"/>
    <property type="molecule type" value="Genomic_DNA"/>
</dbReference>
<evidence type="ECO:0000313" key="2">
    <source>
        <dbReference type="Proteomes" id="UP000215914"/>
    </source>
</evidence>
<reference evidence="1" key="1">
    <citation type="journal article" date="2017" name="Nature">
        <title>The sunflower genome provides insights into oil metabolism, flowering and Asterid evolution.</title>
        <authorList>
            <person name="Badouin H."/>
            <person name="Gouzy J."/>
            <person name="Grassa C.J."/>
            <person name="Murat F."/>
            <person name="Staton S.E."/>
            <person name="Cottret L."/>
            <person name="Lelandais-Briere C."/>
            <person name="Owens G.L."/>
            <person name="Carrere S."/>
            <person name="Mayjonade B."/>
            <person name="Legrand L."/>
            <person name="Gill N."/>
            <person name="Kane N.C."/>
            <person name="Bowers J.E."/>
            <person name="Hubner S."/>
            <person name="Bellec A."/>
            <person name="Berard A."/>
            <person name="Berges H."/>
            <person name="Blanchet N."/>
            <person name="Boniface M.C."/>
            <person name="Brunel D."/>
            <person name="Catrice O."/>
            <person name="Chaidir N."/>
            <person name="Claudel C."/>
            <person name="Donnadieu C."/>
            <person name="Faraut T."/>
            <person name="Fievet G."/>
            <person name="Helmstetter N."/>
            <person name="King M."/>
            <person name="Knapp S.J."/>
            <person name="Lai Z."/>
            <person name="Le Paslier M.C."/>
            <person name="Lippi Y."/>
            <person name="Lorenzon L."/>
            <person name="Mandel J.R."/>
            <person name="Marage G."/>
            <person name="Marchand G."/>
            <person name="Marquand E."/>
            <person name="Bret-Mestries E."/>
            <person name="Morien E."/>
            <person name="Nambeesan S."/>
            <person name="Nguyen T."/>
            <person name="Pegot-Espagnet P."/>
            <person name="Pouilly N."/>
            <person name="Raftis F."/>
            <person name="Sallet E."/>
            <person name="Schiex T."/>
            <person name="Thomas J."/>
            <person name="Vandecasteele C."/>
            <person name="Vares D."/>
            <person name="Vear F."/>
            <person name="Vautrin S."/>
            <person name="Crespi M."/>
            <person name="Mangin B."/>
            <person name="Burke J.M."/>
            <person name="Salse J."/>
            <person name="Munos S."/>
            <person name="Vincourt P."/>
            <person name="Rieseberg L.H."/>
            <person name="Langlade N.B."/>
        </authorList>
    </citation>
    <scope>NUCLEOTIDE SEQUENCE</scope>
    <source>
        <tissue evidence="1">Leaves</tissue>
    </source>
</reference>
<gene>
    <name evidence="1" type="ORF">HanXRQr2_Chr08g0361141</name>
</gene>
<evidence type="ECO:0000313" key="1">
    <source>
        <dbReference type="EMBL" id="KAF5797226.1"/>
    </source>
</evidence>
<proteinExistence type="predicted"/>
<reference evidence="1" key="2">
    <citation type="submission" date="2020-06" db="EMBL/GenBank/DDBJ databases">
        <title>Helianthus annuus Genome sequencing and assembly Release 2.</title>
        <authorList>
            <person name="Gouzy J."/>
            <person name="Langlade N."/>
            <person name="Munos S."/>
        </authorList>
    </citation>
    <scope>NUCLEOTIDE SEQUENCE</scope>
    <source>
        <tissue evidence="1">Leaves</tissue>
    </source>
</reference>
<protein>
    <submittedName>
        <fullName evidence="1">Uncharacterized protein</fullName>
    </submittedName>
</protein>
<comment type="caution">
    <text evidence="1">The sequence shown here is derived from an EMBL/GenBank/DDBJ whole genome shotgun (WGS) entry which is preliminary data.</text>
</comment>
<dbReference type="Gramene" id="mRNA:HanXRQr2_Chr08g0361141">
    <property type="protein sequence ID" value="mRNA:HanXRQr2_Chr08g0361141"/>
    <property type="gene ID" value="HanXRQr2_Chr08g0361141"/>
</dbReference>
<sequence length="48" mass="5108">MNGGLRALGQNLDLLLMSCDVDVVAAGKRPNIEYFVADGRRCLGRDGG</sequence>
<accession>A0A9K3NED6</accession>